<feature type="domain" description="HTH cro/C1-type" evidence="1">
    <location>
        <begin position="8"/>
        <end position="62"/>
    </location>
</feature>
<dbReference type="Proteomes" id="UP001596011">
    <property type="component" value="Unassembled WGS sequence"/>
</dbReference>
<dbReference type="Gene3D" id="1.10.260.40">
    <property type="entry name" value="lambda repressor-like DNA-binding domains"/>
    <property type="match status" value="1"/>
</dbReference>
<evidence type="ECO:0000313" key="3">
    <source>
        <dbReference type="Proteomes" id="UP001596011"/>
    </source>
</evidence>
<gene>
    <name evidence="2" type="ORF">ACFO6V_06265</name>
</gene>
<accession>A0ABV9HEX1</accession>
<dbReference type="SMART" id="SM00530">
    <property type="entry name" value="HTH_XRE"/>
    <property type="match status" value="1"/>
</dbReference>
<comment type="caution">
    <text evidence="2">The sequence shown here is derived from an EMBL/GenBank/DDBJ whole genome shotgun (WGS) entry which is preliminary data.</text>
</comment>
<protein>
    <submittedName>
        <fullName evidence="2">Helix-turn-helix domain-containing protein</fullName>
    </submittedName>
</protein>
<dbReference type="Pfam" id="PF01381">
    <property type="entry name" value="HTH_3"/>
    <property type="match status" value="1"/>
</dbReference>
<sequence>MDNRREEIARRRRVQGLSQEALAALLNVARTTVARWESGEVVPLPWVRPRLAEALGLSLVDLDAVFDPAALQEVVVATPVAEEPPGPATLDDDVLWRILMDEGDELERKQFLRLVLATGAVSALSTVEAAASPRSVLDPRSVKSYASIAAVQRDLYWSLDAPAMLDVTLGHLRLGTQLLNASARDDHLTRTMSAAVAHTALLAARVSLFDLGQPRLAERCFAVAESIAADARDPWLAAVVAGHHAFVPGFAGDLTAAQRHLDLSMVHLRYRPSGLVESWLGCVSAELHARNGSAVEARNLTGRAEQALARSTEAPGWFDFYDASRLAGFAGNAELLAGKPATAATWLGRALDELDDKATKQRTVLLLDLAAAHRTLDADQGAAYADEALTLLETEPYSAAIDRLGDVMSRFDGTPHGTRLAERARTLQPA</sequence>
<dbReference type="PROSITE" id="PS50943">
    <property type="entry name" value="HTH_CROC1"/>
    <property type="match status" value="1"/>
</dbReference>
<evidence type="ECO:0000259" key="1">
    <source>
        <dbReference type="PROSITE" id="PS50943"/>
    </source>
</evidence>
<name>A0ABV9HEX1_9MICO</name>
<dbReference type="CDD" id="cd00093">
    <property type="entry name" value="HTH_XRE"/>
    <property type="match status" value="1"/>
</dbReference>
<proteinExistence type="predicted"/>
<dbReference type="SUPFAM" id="SSF47413">
    <property type="entry name" value="lambda repressor-like DNA-binding domains"/>
    <property type="match status" value="1"/>
</dbReference>
<keyword evidence="3" id="KW-1185">Reference proteome</keyword>
<reference evidence="3" key="1">
    <citation type="journal article" date="2019" name="Int. J. Syst. Evol. Microbiol.">
        <title>The Global Catalogue of Microorganisms (GCM) 10K type strain sequencing project: providing services to taxonomists for standard genome sequencing and annotation.</title>
        <authorList>
            <consortium name="The Broad Institute Genomics Platform"/>
            <consortium name="The Broad Institute Genome Sequencing Center for Infectious Disease"/>
            <person name="Wu L."/>
            <person name="Ma J."/>
        </authorList>
    </citation>
    <scope>NUCLEOTIDE SEQUENCE [LARGE SCALE GENOMIC DNA]</scope>
    <source>
        <strain evidence="3">CCUG 42722</strain>
    </source>
</reference>
<dbReference type="InterPro" id="IPR010982">
    <property type="entry name" value="Lambda_DNA-bd_dom_sf"/>
</dbReference>
<dbReference type="EMBL" id="JBHSFI010000003">
    <property type="protein sequence ID" value="MFC4627829.1"/>
    <property type="molecule type" value="Genomic_DNA"/>
</dbReference>
<evidence type="ECO:0000313" key="2">
    <source>
        <dbReference type="EMBL" id="MFC4627829.1"/>
    </source>
</evidence>
<organism evidence="2 3">
    <name type="scientific">Promicromonospora alba</name>
    <dbReference type="NCBI Taxonomy" id="1616110"/>
    <lineage>
        <taxon>Bacteria</taxon>
        <taxon>Bacillati</taxon>
        <taxon>Actinomycetota</taxon>
        <taxon>Actinomycetes</taxon>
        <taxon>Micrococcales</taxon>
        <taxon>Promicromonosporaceae</taxon>
        <taxon>Promicromonospora</taxon>
    </lineage>
</organism>
<dbReference type="InterPro" id="IPR001387">
    <property type="entry name" value="Cro/C1-type_HTH"/>
</dbReference>